<feature type="transmembrane region" description="Helical" evidence="11">
    <location>
        <begin position="330"/>
        <end position="351"/>
    </location>
</feature>
<evidence type="ECO:0000256" key="3">
    <source>
        <dbReference type="ARBA" id="ARBA00011131"/>
    </source>
</evidence>
<protein>
    <recommendedName>
        <fullName evidence="4">Putative hemin transport system permease protein HrtB</fullName>
    </recommendedName>
</protein>
<evidence type="ECO:0000256" key="11">
    <source>
        <dbReference type="SAM" id="Phobius"/>
    </source>
</evidence>
<sequence>MFLALRELKYAKLRYFLIGFIMVLIAWLVLFVSGLAKGLASDNASSIQKMDTDYLVIQKEADHRLVRSILSEDKLKVIQDYTNNESAAPLGIQMTTFTQKGSSKKIDATFFAVDMKGFLAPDVIDGRMINNKTTNEIVADSSLKEDGLKLGDYIKEQFSGKTFEIVGFSKGESFSHTPVIHINFKEWGEIHKLSANKQLFFNAIALKTSQDAAEQIDKNVAGVDLIDKSEALKSIPGYSEEQGSLIMMIVFLFIIAAFVLAVFFYVMTIQKINQFGVLKAIGATTGYIARNIVFQVLLLTFISLVISIVLTYGVAAILPSSMPFDLTPKLVLGSSGLFLAVSVIGSLISLYKVTKIDAIEAIGSAAQ</sequence>
<dbReference type="EMBL" id="CP092751">
    <property type="protein sequence ID" value="USP96006.1"/>
    <property type="molecule type" value="Genomic_DNA"/>
</dbReference>
<dbReference type="PANTHER" id="PTHR43738:SF1">
    <property type="entry name" value="HEMIN TRANSPORT SYSTEM PERMEASE PROTEIN HRTB-RELATED"/>
    <property type="match status" value="1"/>
</dbReference>
<comment type="function">
    <text evidence="10">Part of the ABC transporter complex hrt involved in hemin import. Responsible for the translocation of the substrate across the membrane.</text>
</comment>
<accession>A0ABY4Y1G3</accession>
<dbReference type="Proteomes" id="UP001057348">
    <property type="component" value="Chromosome"/>
</dbReference>
<feature type="transmembrane region" description="Helical" evidence="11">
    <location>
        <begin position="15"/>
        <end position="40"/>
    </location>
</feature>
<evidence type="ECO:0000313" key="13">
    <source>
        <dbReference type="EMBL" id="USP96006.1"/>
    </source>
</evidence>
<proteinExistence type="inferred from homology"/>
<evidence type="ECO:0000313" key="14">
    <source>
        <dbReference type="Proteomes" id="UP001057348"/>
    </source>
</evidence>
<comment type="subcellular location">
    <subcellularLocation>
        <location evidence="1">Cell membrane</location>
        <topology evidence="1">Multi-pass membrane protein</topology>
    </subcellularLocation>
</comment>
<dbReference type="InterPro" id="IPR051125">
    <property type="entry name" value="ABC-4/HrtB_transporter"/>
</dbReference>
<keyword evidence="8 11" id="KW-1133">Transmembrane helix</keyword>
<keyword evidence="14" id="KW-1185">Reference proteome</keyword>
<evidence type="ECO:0000256" key="8">
    <source>
        <dbReference type="ARBA" id="ARBA00022989"/>
    </source>
</evidence>
<reference evidence="13" key="1">
    <citation type="submission" date="2022-02" db="EMBL/GenBank/DDBJ databases">
        <title>Draft Genome Sequence of Bacillus vallismortis Strain BL01, Isolated from Artemisia lerchiana Web. Roots.</title>
        <authorList>
            <person name="Chebotar V.K."/>
            <person name="Gancheva M.S."/>
            <person name="Chizhevskaya E.P."/>
            <person name="Komarova O.V."/>
            <person name="Baganova M.E."/>
            <person name="Zaplatkin A.N."/>
            <person name="Pishchik V.N."/>
        </authorList>
    </citation>
    <scope>NUCLEOTIDE SEQUENCE</scope>
    <source>
        <strain evidence="13">BL01</strain>
    </source>
</reference>
<keyword evidence="7 11" id="KW-0812">Transmembrane</keyword>
<evidence type="ECO:0000256" key="6">
    <source>
        <dbReference type="ARBA" id="ARBA00022475"/>
    </source>
</evidence>
<organism evidence="13 14">
    <name type="scientific">Bacillus vallismortis</name>
    <dbReference type="NCBI Taxonomy" id="72361"/>
    <lineage>
        <taxon>Bacteria</taxon>
        <taxon>Bacillati</taxon>
        <taxon>Bacillota</taxon>
        <taxon>Bacilli</taxon>
        <taxon>Bacillales</taxon>
        <taxon>Bacillaceae</taxon>
        <taxon>Bacillus</taxon>
    </lineage>
</organism>
<name>A0ABY4Y1G3_BACVA</name>
<keyword evidence="6" id="KW-1003">Cell membrane</keyword>
<evidence type="ECO:0000256" key="4">
    <source>
        <dbReference type="ARBA" id="ARBA00016962"/>
    </source>
</evidence>
<evidence type="ECO:0000256" key="10">
    <source>
        <dbReference type="ARBA" id="ARBA00024973"/>
    </source>
</evidence>
<evidence type="ECO:0000256" key="9">
    <source>
        <dbReference type="ARBA" id="ARBA00023136"/>
    </source>
</evidence>
<keyword evidence="9 11" id="KW-0472">Membrane</keyword>
<evidence type="ECO:0000259" key="12">
    <source>
        <dbReference type="Pfam" id="PF02687"/>
    </source>
</evidence>
<feature type="transmembrane region" description="Helical" evidence="11">
    <location>
        <begin position="245"/>
        <end position="266"/>
    </location>
</feature>
<comment type="similarity">
    <text evidence="2">Belongs to the ABC-4 integral membrane protein family. HrtB subfamily.</text>
</comment>
<evidence type="ECO:0000256" key="2">
    <source>
        <dbReference type="ARBA" id="ARBA00008697"/>
    </source>
</evidence>
<dbReference type="Pfam" id="PF02687">
    <property type="entry name" value="FtsX"/>
    <property type="match status" value="1"/>
</dbReference>
<dbReference type="InterPro" id="IPR003838">
    <property type="entry name" value="ABC3_permease_C"/>
</dbReference>
<dbReference type="PANTHER" id="PTHR43738">
    <property type="entry name" value="ABC TRANSPORTER, MEMBRANE PROTEIN"/>
    <property type="match status" value="1"/>
</dbReference>
<comment type="subunit">
    <text evidence="3">The complex is composed of two ATP-binding proteins (HrtA), two transmembrane proteins (HrtB) and a solute-binding protein.</text>
</comment>
<feature type="domain" description="ABC3 transporter permease C-terminal" evidence="12">
    <location>
        <begin position="246"/>
        <end position="357"/>
    </location>
</feature>
<evidence type="ECO:0000256" key="7">
    <source>
        <dbReference type="ARBA" id="ARBA00022692"/>
    </source>
</evidence>
<gene>
    <name evidence="13" type="ORF">MKF32_02695</name>
</gene>
<evidence type="ECO:0000256" key="1">
    <source>
        <dbReference type="ARBA" id="ARBA00004651"/>
    </source>
</evidence>
<keyword evidence="5" id="KW-0813">Transport</keyword>
<evidence type="ECO:0000256" key="5">
    <source>
        <dbReference type="ARBA" id="ARBA00022448"/>
    </source>
</evidence>
<feature type="transmembrane region" description="Helical" evidence="11">
    <location>
        <begin position="296"/>
        <end position="318"/>
    </location>
</feature>
<dbReference type="RefSeq" id="WP_253268839.1">
    <property type="nucleotide sequence ID" value="NZ_CP092751.1"/>
</dbReference>